<dbReference type="EMBL" id="CP107027">
    <property type="protein sequence ID" value="UYG96530.1"/>
    <property type="molecule type" value="Genomic_DNA"/>
</dbReference>
<dbReference type="OrthoDB" id="2692034at2"/>
<evidence type="ECO:0000313" key="2">
    <source>
        <dbReference type="EMBL" id="UYG96530.1"/>
    </source>
</evidence>
<proteinExistence type="predicted"/>
<dbReference type="RefSeq" id="WP_048010621.1">
    <property type="nucleotide sequence ID" value="NZ_CP085255.1"/>
</dbReference>
<name>A0A0J5VRI0_CYTFI</name>
<evidence type="ECO:0000313" key="1">
    <source>
        <dbReference type="EMBL" id="KAF0824301.1"/>
    </source>
</evidence>
<dbReference type="EMBL" id="VDEM01000016">
    <property type="protein sequence ID" value="KAF0824301.1"/>
    <property type="molecule type" value="Genomic_DNA"/>
</dbReference>
<organism evidence="1 3">
    <name type="scientific">Cytobacillus firmus</name>
    <name type="common">Bacillus firmus</name>
    <dbReference type="NCBI Taxonomy" id="1399"/>
    <lineage>
        <taxon>Bacteria</taxon>
        <taxon>Bacillati</taxon>
        <taxon>Bacillota</taxon>
        <taxon>Bacilli</taxon>
        <taxon>Bacillales</taxon>
        <taxon>Bacillaceae</taxon>
        <taxon>Cytobacillus</taxon>
    </lineage>
</organism>
<reference evidence="2" key="2">
    <citation type="submission" date="2022-10" db="EMBL/GenBank/DDBJ databases">
        <title>Mechanism of multi-heavy metal repair in Cytobacillus Firmus M7.</title>
        <authorList>
            <person name="Li X."/>
            <person name="Yu C."/>
        </authorList>
    </citation>
    <scope>NUCLEOTIDE SEQUENCE</scope>
    <source>
        <strain evidence="2">M7</strain>
    </source>
</reference>
<sequence>MKSLQDSLYNWLTIKIVCEDRPDDTAAADTERMFFEILSEEHNISDIHFEKDDVMYYVQYTKGEERNKSRFPCELIEVMLKQIQSEPEKYVNYPED</sequence>
<dbReference type="AlphaFoldDB" id="A0A0J5VRI0"/>
<protein>
    <submittedName>
        <fullName evidence="1">Uncharacterized protein</fullName>
    </submittedName>
</protein>
<gene>
    <name evidence="1" type="ORF">KIS1582_1817</name>
    <name evidence="2" type="ORF">OD459_05730</name>
</gene>
<dbReference type="Proteomes" id="UP001163104">
    <property type="component" value="Chromosome"/>
</dbReference>
<dbReference type="Proteomes" id="UP000465778">
    <property type="component" value="Unassembled WGS sequence"/>
</dbReference>
<dbReference type="GeneID" id="67523481"/>
<reference evidence="1 3" key="1">
    <citation type="journal article" date="2020" name="G3 (Bethesda)">
        <title>Whole Genome Sequencing and Comparative Genomics of Two Nematicidal Bacillus Strains Reveals a Wide Range of Possible Virulence Factors.</title>
        <authorList>
            <person name="Susic N."/>
            <person name="Janezic S."/>
            <person name="Rupnik M."/>
            <person name="Geric Stare B."/>
        </authorList>
    </citation>
    <scope>NUCLEOTIDE SEQUENCE [LARGE SCALE GENOMIC DNA]</scope>
    <source>
        <strain evidence="1 3">I-1582</strain>
    </source>
</reference>
<evidence type="ECO:0000313" key="3">
    <source>
        <dbReference type="Proteomes" id="UP000465778"/>
    </source>
</evidence>
<accession>A0A0J5VRI0</accession>